<dbReference type="EMBL" id="SNRY01000763">
    <property type="protein sequence ID" value="KAA6336765.1"/>
    <property type="molecule type" value="Genomic_DNA"/>
</dbReference>
<dbReference type="InterPro" id="IPR012893">
    <property type="entry name" value="HipA-like_C"/>
</dbReference>
<protein>
    <recommendedName>
        <fullName evidence="3">HipA-like C-terminal domain-containing protein</fullName>
    </recommendedName>
</protein>
<gene>
    <name evidence="4" type="ORF">EZS27_015105</name>
</gene>
<sequence length="108" mass="12242">MDCQISNCDDHLRNYGFLLTPGGWVLSPAYDINPDESGTGLRLNINEDDNSLDFDLAMSVASYFRISANKAAQILKEIKESVSQWHQVADRCDIPHAQQEWMGTAFRY</sequence>
<proteinExistence type="predicted"/>
<reference evidence="4" key="1">
    <citation type="submission" date="2019-03" db="EMBL/GenBank/DDBJ databases">
        <title>Single cell metagenomics reveals metabolic interactions within the superorganism composed of flagellate Streblomastix strix and complex community of Bacteroidetes bacteria on its surface.</title>
        <authorList>
            <person name="Treitli S.C."/>
            <person name="Kolisko M."/>
            <person name="Husnik F."/>
            <person name="Keeling P."/>
            <person name="Hampl V."/>
        </authorList>
    </citation>
    <scope>NUCLEOTIDE SEQUENCE</scope>
    <source>
        <strain evidence="4">STM</strain>
    </source>
</reference>
<dbReference type="GO" id="GO:0016301">
    <property type="term" value="F:kinase activity"/>
    <property type="evidence" value="ECO:0007669"/>
    <property type="project" value="UniProtKB-KW"/>
</dbReference>
<name>A0A5J4RTY4_9ZZZZ</name>
<dbReference type="Pfam" id="PF07804">
    <property type="entry name" value="HipA_C"/>
    <property type="match status" value="1"/>
</dbReference>
<organism evidence="4">
    <name type="scientific">termite gut metagenome</name>
    <dbReference type="NCBI Taxonomy" id="433724"/>
    <lineage>
        <taxon>unclassified sequences</taxon>
        <taxon>metagenomes</taxon>
        <taxon>organismal metagenomes</taxon>
    </lineage>
</organism>
<feature type="domain" description="HipA-like C-terminal" evidence="3">
    <location>
        <begin position="4"/>
        <end position="85"/>
    </location>
</feature>
<evidence type="ECO:0000313" key="4">
    <source>
        <dbReference type="EMBL" id="KAA6336765.1"/>
    </source>
</evidence>
<evidence type="ECO:0000259" key="3">
    <source>
        <dbReference type="Pfam" id="PF07804"/>
    </source>
</evidence>
<keyword evidence="1" id="KW-0808">Transferase</keyword>
<accession>A0A5J4RTY4</accession>
<keyword evidence="2" id="KW-0418">Kinase</keyword>
<evidence type="ECO:0000256" key="1">
    <source>
        <dbReference type="ARBA" id="ARBA00022679"/>
    </source>
</evidence>
<dbReference type="AlphaFoldDB" id="A0A5J4RTY4"/>
<comment type="caution">
    <text evidence="4">The sequence shown here is derived from an EMBL/GenBank/DDBJ whole genome shotgun (WGS) entry which is preliminary data.</text>
</comment>
<evidence type="ECO:0000256" key="2">
    <source>
        <dbReference type="ARBA" id="ARBA00022777"/>
    </source>
</evidence>